<keyword evidence="8" id="KW-0472">Membrane</keyword>
<dbReference type="GO" id="GO:0042806">
    <property type="term" value="F:fucose binding"/>
    <property type="evidence" value="ECO:0007669"/>
    <property type="project" value="UniProtKB-ARBA"/>
</dbReference>
<dbReference type="GO" id="GO:0046872">
    <property type="term" value="F:metal ion binding"/>
    <property type="evidence" value="ECO:0007669"/>
    <property type="project" value="UniProtKB-KW"/>
</dbReference>
<dbReference type="InterPro" id="IPR008979">
    <property type="entry name" value="Galactose-bd-like_sf"/>
</dbReference>
<comment type="similarity">
    <text evidence="2">Belongs to the fucolectin family.</text>
</comment>
<evidence type="ECO:0000313" key="11">
    <source>
        <dbReference type="Proteomes" id="UP000735302"/>
    </source>
</evidence>
<keyword evidence="4" id="KW-0479">Metal-binding</keyword>
<dbReference type="Proteomes" id="UP000735302">
    <property type="component" value="Unassembled WGS sequence"/>
</dbReference>
<evidence type="ECO:0000259" key="9">
    <source>
        <dbReference type="SMART" id="SM00607"/>
    </source>
</evidence>
<keyword evidence="8" id="KW-0812">Transmembrane</keyword>
<dbReference type="AlphaFoldDB" id="A0AAV4C0I7"/>
<evidence type="ECO:0000256" key="6">
    <source>
        <dbReference type="ARBA" id="ARBA00022837"/>
    </source>
</evidence>
<dbReference type="PANTHER" id="PTHR45713:SF6">
    <property type="entry name" value="F5_8 TYPE C DOMAIN-CONTAINING PROTEIN"/>
    <property type="match status" value="1"/>
</dbReference>
<evidence type="ECO:0000256" key="3">
    <source>
        <dbReference type="ARBA" id="ARBA00011233"/>
    </source>
</evidence>
<feature type="transmembrane region" description="Helical" evidence="8">
    <location>
        <begin position="519"/>
        <end position="541"/>
    </location>
</feature>
<dbReference type="SUPFAM" id="SSF49785">
    <property type="entry name" value="Galactose-binding domain-like"/>
    <property type="match status" value="1"/>
</dbReference>
<evidence type="ECO:0000256" key="2">
    <source>
        <dbReference type="ARBA" id="ARBA00010147"/>
    </source>
</evidence>
<organism evidence="10 11">
    <name type="scientific">Plakobranchus ocellatus</name>
    <dbReference type="NCBI Taxonomy" id="259542"/>
    <lineage>
        <taxon>Eukaryota</taxon>
        <taxon>Metazoa</taxon>
        <taxon>Spiralia</taxon>
        <taxon>Lophotrochozoa</taxon>
        <taxon>Mollusca</taxon>
        <taxon>Gastropoda</taxon>
        <taxon>Heterobranchia</taxon>
        <taxon>Euthyneura</taxon>
        <taxon>Panpulmonata</taxon>
        <taxon>Sacoglossa</taxon>
        <taxon>Placobranchoidea</taxon>
        <taxon>Plakobranchidae</taxon>
        <taxon>Plakobranchus</taxon>
    </lineage>
</organism>
<keyword evidence="7" id="KW-1015">Disulfide bond</keyword>
<comment type="caution">
    <text evidence="10">The sequence shown here is derived from an EMBL/GenBank/DDBJ whole genome shotgun (WGS) entry which is preliminary data.</text>
</comment>
<dbReference type="EMBL" id="BLXT01005746">
    <property type="protein sequence ID" value="GFO25403.1"/>
    <property type="molecule type" value="Genomic_DNA"/>
</dbReference>
<dbReference type="GO" id="GO:0010185">
    <property type="term" value="P:regulation of cellular defense response"/>
    <property type="evidence" value="ECO:0007669"/>
    <property type="project" value="UniProtKB-ARBA"/>
</dbReference>
<keyword evidence="6" id="KW-0106">Calcium</keyword>
<evidence type="ECO:0000256" key="1">
    <source>
        <dbReference type="ARBA" id="ARBA00002219"/>
    </source>
</evidence>
<sequence length="563" mass="62490">MQCDNTTGACPGKCASGWFGPACQYVSAKFLASPSDRFKGCNMTYLEDTDDTTCDTTRTVFLKMDEALPVTWLRLIGDDAEQLSQITIAGWSSYNVIKVDGKTVDFFRSPHGISISTNIYFSSVSSFMLCSIYISRGRNVALSRETTQSSSYLSWRAFRGVDSDTNTCTHTHNALKPAYWSLIFLQPTSVFGVRIYNRVDCCSNRLIGFTLRLIDKQHRSVYEYTDTNKTASAVYSLPFKGVPSAPVQFLNISKSLKSEYLTVCEVIVYGDSVCPSGTFGRECERKCNCDHKQEPCFVSTGGCPSGCALGYTGEDCWKAPIVDYTVTQELEIVNGILACRNSRGTSGIFTSRISRQVSGILTTRDSRQANGILIPKISRQVSGILTTRNSRQVSGILTTRNSRQANGILIPRNSRQANGILTTRNSRHELETSQWDIYNQELETSQWDIDNQELEKNQWDIDNQELETSQWDIDNQELETSQWNIDTWELETSLSVSLDKVGFVKKGALSGQSSQTPTYIGVGVALTALAVLTVLVALVLLKRKRRSSTSEGGGGIKFTSMEE</sequence>
<dbReference type="InterPro" id="IPR051941">
    <property type="entry name" value="BG_Antigen-Binding_Lectin"/>
</dbReference>
<evidence type="ECO:0000256" key="8">
    <source>
        <dbReference type="SAM" id="Phobius"/>
    </source>
</evidence>
<keyword evidence="11" id="KW-1185">Reference proteome</keyword>
<reference evidence="10 11" key="1">
    <citation type="journal article" date="2021" name="Elife">
        <title>Chloroplast acquisition without the gene transfer in kleptoplastic sea slugs, Plakobranchus ocellatus.</title>
        <authorList>
            <person name="Maeda T."/>
            <person name="Takahashi S."/>
            <person name="Yoshida T."/>
            <person name="Shimamura S."/>
            <person name="Takaki Y."/>
            <person name="Nagai Y."/>
            <person name="Toyoda A."/>
            <person name="Suzuki Y."/>
            <person name="Arimoto A."/>
            <person name="Ishii H."/>
            <person name="Satoh N."/>
            <person name="Nishiyama T."/>
            <person name="Hasebe M."/>
            <person name="Maruyama T."/>
            <person name="Minagawa J."/>
            <person name="Obokata J."/>
            <person name="Shigenobu S."/>
        </authorList>
    </citation>
    <scope>NUCLEOTIDE SEQUENCE [LARGE SCALE GENOMIC DNA]</scope>
</reference>
<dbReference type="Gene3D" id="2.60.120.260">
    <property type="entry name" value="Galactose-binding domain-like"/>
    <property type="match status" value="1"/>
</dbReference>
<dbReference type="SMART" id="SM00607">
    <property type="entry name" value="FTP"/>
    <property type="match status" value="1"/>
</dbReference>
<gene>
    <name evidence="10" type="ORF">PoB_005190800</name>
</gene>
<name>A0AAV4C0I7_9GAST</name>
<dbReference type="Pfam" id="PF22633">
    <property type="entry name" value="F5_F8_type_C_2"/>
    <property type="match status" value="1"/>
</dbReference>
<comment type="subunit">
    <text evidence="3">Homotrimer.</text>
</comment>
<dbReference type="GO" id="GO:0001868">
    <property type="term" value="P:regulation of complement activation, lectin pathway"/>
    <property type="evidence" value="ECO:0007669"/>
    <property type="project" value="UniProtKB-ARBA"/>
</dbReference>
<dbReference type="InterPro" id="IPR006585">
    <property type="entry name" value="FTP1"/>
</dbReference>
<proteinExistence type="inferred from homology"/>
<dbReference type="PANTHER" id="PTHR45713">
    <property type="entry name" value="FTP DOMAIN-CONTAINING PROTEIN"/>
    <property type="match status" value="1"/>
</dbReference>
<keyword evidence="5" id="KW-0430">Lectin</keyword>
<keyword evidence="8" id="KW-1133">Transmembrane helix</keyword>
<evidence type="ECO:0000256" key="7">
    <source>
        <dbReference type="ARBA" id="ARBA00023157"/>
    </source>
</evidence>
<evidence type="ECO:0000256" key="5">
    <source>
        <dbReference type="ARBA" id="ARBA00022734"/>
    </source>
</evidence>
<feature type="domain" description="Fucolectin tachylectin-4 pentraxin-1" evidence="9">
    <location>
        <begin position="137"/>
        <end position="277"/>
    </location>
</feature>
<comment type="function">
    <text evidence="1">Acts as a defensive agent. Recognizes blood group fucosylated oligosaccharides including A, B, H and Lewis B-type antigens. Does not recognize Lewis A antigen and has low affinity for monovalent haptens.</text>
</comment>
<accession>A0AAV4C0I7</accession>
<evidence type="ECO:0000256" key="4">
    <source>
        <dbReference type="ARBA" id="ARBA00022723"/>
    </source>
</evidence>
<keyword evidence="10" id="KW-0675">Receptor</keyword>
<evidence type="ECO:0000313" key="10">
    <source>
        <dbReference type="EMBL" id="GFO25403.1"/>
    </source>
</evidence>
<protein>
    <submittedName>
        <fullName evidence="10">Receptor-type tyrosine-protein phosphatase kappa-like</fullName>
    </submittedName>
</protein>